<name>A0A172TQY6_9BACT</name>
<protein>
    <submittedName>
        <fullName evidence="3">Uncharacterized protein</fullName>
    </submittedName>
</protein>
<dbReference type="Proteomes" id="UP000077177">
    <property type="component" value="Chromosome"/>
</dbReference>
<dbReference type="KEGG" id="fla:SY85_01925"/>
<reference evidence="4" key="1">
    <citation type="submission" date="2015-01" db="EMBL/GenBank/DDBJ databases">
        <title>Flavisolibacter sp./LCS9/ whole genome sequencing.</title>
        <authorList>
            <person name="Kim M.K."/>
            <person name="Srinivasan S."/>
            <person name="Lee J.-J."/>
        </authorList>
    </citation>
    <scope>NUCLEOTIDE SEQUENCE [LARGE SCALE GENOMIC DNA]</scope>
    <source>
        <strain evidence="4">LCS9</strain>
    </source>
</reference>
<evidence type="ECO:0000259" key="2">
    <source>
        <dbReference type="Pfam" id="PF19917"/>
    </source>
</evidence>
<dbReference type="OrthoDB" id="780958at2"/>
<dbReference type="InterPro" id="IPR045554">
    <property type="entry name" value="bpX0"/>
</dbReference>
<dbReference type="AlphaFoldDB" id="A0A172TQY6"/>
<gene>
    <name evidence="3" type="ORF">SY85_01925</name>
</gene>
<sequence length="781" mass="89116">MTTYFQSYNEYFWQWEDDGDVIAIPFSSTIAYKAFVLEALELMSPQGLPPFGSLLLTIIATNPQGESALNDVYALLDKKLDRMVNQQFGDSNQEKAILVDAFAFLKLLVHLPAKYKEGRNRLLLLQSLFAGCHNQLAASKAKHILEYYKSGKTNIVNTPSKALHSGAFTHDFRVVSLLHKRFPDNKIIIERLAALPGIETAIAIEEAEPGEDALKDFIEELTTHSKTFPVGSLIKRLWSGLNIPFHHYHPSQQPIGGVSDLTNKGTFDRLLISEYANDDIVFLSRLANNEALYINREVPPQQDDQERIILMDVSIKSWGTPRTIAFAILLAIARHPKSNFICKAFAVGNTYRPIPFETIDDIITSLEELDPCLHPAEGLTTFFKEYGALKNAEVFLVASEDSFRHPQVHKAISDHYALFNYWIQVGQEGSIDLFRRHQNIRKHVQHLQLPLDELWKREPAQQSNRESSDSISEYPILFPSPHNPKKVVAAPDGHFIMLTSEKHILRSFHKTLGHEKGWEMMYENVAYNNGEVAVGITTKGDYLFFLFNTADRKITIINIYTRESKSISFPDWRTSSNNHFLFYEGRFYYVNNNRYWAFQWGEQITVEKGQNPPSALLEDYKEMEAEKKKQQKYVSYIGGILKNVDFVFINQAGNLVLNKQELRIKDNAVIVMERTEFLKKEVEARRREKDTFAFPDGSTVIINRGGMLVLKSSDPSIPKIYVPSVLDTALGVSTTSDFAGNPYYLLLDRSRRSISNPQFFQQYLEPYIKTITAHGTTSKTN</sequence>
<evidence type="ECO:0000313" key="3">
    <source>
        <dbReference type="EMBL" id="ANE49440.1"/>
    </source>
</evidence>
<evidence type="ECO:0000259" key="1">
    <source>
        <dbReference type="Pfam" id="PF19915"/>
    </source>
</evidence>
<organism evidence="3 4">
    <name type="scientific">Flavisolibacter tropicus</name>
    <dbReference type="NCBI Taxonomy" id="1492898"/>
    <lineage>
        <taxon>Bacteria</taxon>
        <taxon>Pseudomonadati</taxon>
        <taxon>Bacteroidota</taxon>
        <taxon>Chitinophagia</taxon>
        <taxon>Chitinophagales</taxon>
        <taxon>Chitinophagaceae</taxon>
        <taxon>Flavisolibacter</taxon>
    </lineage>
</organism>
<dbReference type="RefSeq" id="WP_066401532.1">
    <property type="nucleotide sequence ID" value="NZ_CP011390.1"/>
</dbReference>
<dbReference type="InterPro" id="IPR045553">
    <property type="entry name" value="bpX1"/>
</dbReference>
<accession>A0A172TQY6</accession>
<evidence type="ECO:0000313" key="4">
    <source>
        <dbReference type="Proteomes" id="UP000077177"/>
    </source>
</evidence>
<dbReference type="Pfam" id="PF19917">
    <property type="entry name" value="bpX1"/>
    <property type="match status" value="1"/>
</dbReference>
<feature type="domain" description="MoxR-vWA-beta-propeller ternary system" evidence="1">
    <location>
        <begin position="28"/>
        <end position="190"/>
    </location>
</feature>
<reference evidence="3 4" key="2">
    <citation type="journal article" date="2016" name="Int. J. Syst. Evol. Microbiol.">
        <title>Flavisolibacter tropicus sp. nov., isolated from tropical soil.</title>
        <authorList>
            <person name="Lee J.J."/>
            <person name="Kang M.S."/>
            <person name="Kim G.S."/>
            <person name="Lee C.S."/>
            <person name="Lim S."/>
            <person name="Lee J."/>
            <person name="Roh S.H."/>
            <person name="Kang H."/>
            <person name="Ha J.M."/>
            <person name="Bae S."/>
            <person name="Jung H.Y."/>
            <person name="Kim M.K."/>
        </authorList>
    </citation>
    <scope>NUCLEOTIDE SEQUENCE [LARGE SCALE GENOMIC DNA]</scope>
    <source>
        <strain evidence="3 4">LCS9</strain>
    </source>
</reference>
<keyword evidence="4" id="KW-1185">Reference proteome</keyword>
<dbReference type="PATRIC" id="fig|1492898.3.peg.420"/>
<feature type="domain" description="MoxR-vWA-beta-propeller ternary system" evidence="2">
    <location>
        <begin position="689"/>
        <end position="771"/>
    </location>
</feature>
<dbReference type="EMBL" id="CP011390">
    <property type="protein sequence ID" value="ANE49440.1"/>
    <property type="molecule type" value="Genomic_DNA"/>
</dbReference>
<dbReference type="STRING" id="1492898.SY85_01925"/>
<dbReference type="Pfam" id="PF19915">
    <property type="entry name" value="bpX0"/>
    <property type="match status" value="1"/>
</dbReference>
<proteinExistence type="predicted"/>